<organism evidence="2 3">
    <name type="scientific">Cichlidogyrus casuarinus</name>
    <dbReference type="NCBI Taxonomy" id="1844966"/>
    <lineage>
        <taxon>Eukaryota</taxon>
        <taxon>Metazoa</taxon>
        <taxon>Spiralia</taxon>
        <taxon>Lophotrochozoa</taxon>
        <taxon>Platyhelminthes</taxon>
        <taxon>Monogenea</taxon>
        <taxon>Monopisthocotylea</taxon>
        <taxon>Dactylogyridea</taxon>
        <taxon>Ancyrocephalidae</taxon>
        <taxon>Cichlidogyrus</taxon>
    </lineage>
</organism>
<dbReference type="EMBL" id="JBJKFK010002067">
    <property type="protein sequence ID" value="KAL3311687.1"/>
    <property type="molecule type" value="Genomic_DNA"/>
</dbReference>
<feature type="non-terminal residue" evidence="2">
    <location>
        <position position="1"/>
    </location>
</feature>
<sequence>FEDFTARTSKTGMVLREHHRENMVEADAAISRSDHTEKIKSIDECVVTALPSFKGDSEQGGRSEEPISTSKFSLCRAIHVYESLKPRMKSLVDPFKYGNEENYNRLCARLKKPNIYRDAQASLLNLLGRKEENLNKKHSCPINAHPRDPQSVETRSVERDSFLDQGAQDPGGFNNHRG</sequence>
<evidence type="ECO:0000313" key="2">
    <source>
        <dbReference type="EMBL" id="KAL3311687.1"/>
    </source>
</evidence>
<feature type="region of interest" description="Disordered" evidence="1">
    <location>
        <begin position="137"/>
        <end position="178"/>
    </location>
</feature>
<evidence type="ECO:0000313" key="3">
    <source>
        <dbReference type="Proteomes" id="UP001626550"/>
    </source>
</evidence>
<dbReference type="AlphaFoldDB" id="A0ABD2PW83"/>
<evidence type="ECO:0000256" key="1">
    <source>
        <dbReference type="SAM" id="MobiDB-lite"/>
    </source>
</evidence>
<proteinExistence type="predicted"/>
<name>A0ABD2PW83_9PLAT</name>
<reference evidence="2 3" key="1">
    <citation type="submission" date="2024-11" db="EMBL/GenBank/DDBJ databases">
        <title>Adaptive evolution of stress response genes in parasites aligns with host niche diversity.</title>
        <authorList>
            <person name="Hahn C."/>
            <person name="Resl P."/>
        </authorList>
    </citation>
    <scope>NUCLEOTIDE SEQUENCE [LARGE SCALE GENOMIC DNA]</scope>
    <source>
        <strain evidence="2">EGGRZ-B1_66</strain>
        <tissue evidence="2">Body</tissue>
    </source>
</reference>
<accession>A0ABD2PW83</accession>
<dbReference type="Proteomes" id="UP001626550">
    <property type="component" value="Unassembled WGS sequence"/>
</dbReference>
<comment type="caution">
    <text evidence="2">The sequence shown here is derived from an EMBL/GenBank/DDBJ whole genome shotgun (WGS) entry which is preliminary data.</text>
</comment>
<feature type="compositionally biased region" description="Basic and acidic residues" evidence="1">
    <location>
        <begin position="145"/>
        <end position="162"/>
    </location>
</feature>
<keyword evidence="3" id="KW-1185">Reference proteome</keyword>
<gene>
    <name evidence="2" type="ORF">Ciccas_009730</name>
</gene>
<protein>
    <submittedName>
        <fullName evidence="2">Uncharacterized protein</fullName>
    </submittedName>
</protein>